<dbReference type="PANTHER" id="PTHR43630">
    <property type="entry name" value="POLY-BETA-1,6-N-ACETYL-D-GLUCOSAMINE SYNTHASE"/>
    <property type="match status" value="1"/>
</dbReference>
<feature type="transmembrane region" description="Helical" evidence="4">
    <location>
        <begin position="292"/>
        <end position="310"/>
    </location>
</feature>
<dbReference type="AlphaFoldDB" id="A0A7C4GJR3"/>
<keyword evidence="4" id="KW-1133">Transmembrane helix</keyword>
<comment type="caution">
    <text evidence="6">The sequence shown here is derived from an EMBL/GenBank/DDBJ whole genome shotgun (WGS) entry which is preliminary data.</text>
</comment>
<dbReference type="PANTHER" id="PTHR43630:SF1">
    <property type="entry name" value="POLY-BETA-1,6-N-ACETYL-D-GLUCOSAMINE SYNTHASE"/>
    <property type="match status" value="1"/>
</dbReference>
<keyword evidence="4" id="KW-0472">Membrane</keyword>
<evidence type="ECO:0000256" key="2">
    <source>
        <dbReference type="ARBA" id="ARBA00022676"/>
    </source>
</evidence>
<gene>
    <name evidence="6" type="ORF">ENS41_08160</name>
</gene>
<accession>A0A7C4GJR3</accession>
<name>A0A7C4GJR3_UNCW3</name>
<evidence type="ECO:0000256" key="3">
    <source>
        <dbReference type="ARBA" id="ARBA00022679"/>
    </source>
</evidence>
<protein>
    <submittedName>
        <fullName evidence="6">Glycosyltransferase</fullName>
    </submittedName>
</protein>
<dbReference type="Gene3D" id="3.90.550.10">
    <property type="entry name" value="Spore Coat Polysaccharide Biosynthesis Protein SpsA, Chain A"/>
    <property type="match status" value="1"/>
</dbReference>
<feature type="transmembrane region" description="Helical" evidence="4">
    <location>
        <begin position="316"/>
        <end position="337"/>
    </location>
</feature>
<comment type="similarity">
    <text evidence="1">Belongs to the glycosyltransferase 2 family.</text>
</comment>
<reference evidence="6" key="1">
    <citation type="journal article" date="2020" name="mSystems">
        <title>Genome- and Community-Level Interaction Insights into Carbon Utilization and Element Cycling Functions of Hydrothermarchaeota in Hydrothermal Sediment.</title>
        <authorList>
            <person name="Zhou Z."/>
            <person name="Liu Y."/>
            <person name="Xu W."/>
            <person name="Pan J."/>
            <person name="Luo Z.H."/>
            <person name="Li M."/>
        </authorList>
    </citation>
    <scope>NUCLEOTIDE SEQUENCE [LARGE SCALE GENOMIC DNA]</scope>
    <source>
        <strain evidence="6">SpSt-488</strain>
    </source>
</reference>
<proteinExistence type="inferred from homology"/>
<sequence>MFDPIALCLFWLPFAVFVYHWVLFPGLLWLFGRIRPRRLRCTFPPDTLSVSLVMAVHNEEPIIAQKVKNCLELDYPPDKVEILIGSDNSTDRTEEIIRSFNDPRIRLFHYEPQAGKTVVQNRLLQEADGDVVLCTDADSLLTPKSLRLMLEHMRDPGVAVVNPRYRRINDDGSPAESIYDRWETKVKELEGRIGALVGCNAYANMVRRSEAGPIPDYINLDDFYLGIRPFRNGLDVVCEPRALVVTRAESEAIEFRRKARISSGNLQALLHFRDLLLPRYGRKAWVYFSHKVLRMVIPFLLLAMLVGSALKAAYPFFLVLLLLQAVTYVTTPLVFVVKGRLRRLFAVQYYLLMNTALVVGYWRHFFRPEKYWKKTPRAGAASG</sequence>
<organism evidence="6">
    <name type="scientific">candidate division WOR-3 bacterium</name>
    <dbReference type="NCBI Taxonomy" id="2052148"/>
    <lineage>
        <taxon>Bacteria</taxon>
        <taxon>Bacteria division WOR-3</taxon>
    </lineage>
</organism>
<feature type="domain" description="Glycosyltransferase 2-like" evidence="5">
    <location>
        <begin position="51"/>
        <end position="182"/>
    </location>
</feature>
<evidence type="ECO:0000313" key="6">
    <source>
        <dbReference type="EMBL" id="HGK28899.1"/>
    </source>
</evidence>
<keyword evidence="2" id="KW-0328">Glycosyltransferase</keyword>
<dbReference type="InterPro" id="IPR029044">
    <property type="entry name" value="Nucleotide-diphossugar_trans"/>
</dbReference>
<feature type="transmembrane region" description="Helical" evidence="4">
    <location>
        <begin position="344"/>
        <end position="362"/>
    </location>
</feature>
<dbReference type="GO" id="GO:0016757">
    <property type="term" value="F:glycosyltransferase activity"/>
    <property type="evidence" value="ECO:0007669"/>
    <property type="project" value="UniProtKB-KW"/>
</dbReference>
<keyword evidence="4" id="KW-0812">Transmembrane</keyword>
<dbReference type="Pfam" id="PF00535">
    <property type="entry name" value="Glycos_transf_2"/>
    <property type="match status" value="1"/>
</dbReference>
<dbReference type="SUPFAM" id="SSF53448">
    <property type="entry name" value="Nucleotide-diphospho-sugar transferases"/>
    <property type="match status" value="1"/>
</dbReference>
<evidence type="ECO:0000259" key="5">
    <source>
        <dbReference type="Pfam" id="PF00535"/>
    </source>
</evidence>
<dbReference type="EMBL" id="DSUT01000174">
    <property type="protein sequence ID" value="HGK28899.1"/>
    <property type="molecule type" value="Genomic_DNA"/>
</dbReference>
<keyword evidence="3 6" id="KW-0808">Transferase</keyword>
<dbReference type="InterPro" id="IPR001173">
    <property type="entry name" value="Glyco_trans_2-like"/>
</dbReference>
<feature type="transmembrane region" description="Helical" evidence="4">
    <location>
        <begin position="12"/>
        <end position="31"/>
    </location>
</feature>
<evidence type="ECO:0000256" key="4">
    <source>
        <dbReference type="SAM" id="Phobius"/>
    </source>
</evidence>
<evidence type="ECO:0000256" key="1">
    <source>
        <dbReference type="ARBA" id="ARBA00006739"/>
    </source>
</evidence>